<name>A0ACC2Q3K6_9NEOP</name>
<evidence type="ECO:0000313" key="1">
    <source>
        <dbReference type="EMBL" id="KAJ8707329.1"/>
    </source>
</evidence>
<gene>
    <name evidence="1" type="ORF">PYW08_010581</name>
</gene>
<organism evidence="1 2">
    <name type="scientific">Mythimna loreyi</name>
    <dbReference type="NCBI Taxonomy" id="667449"/>
    <lineage>
        <taxon>Eukaryota</taxon>
        <taxon>Metazoa</taxon>
        <taxon>Ecdysozoa</taxon>
        <taxon>Arthropoda</taxon>
        <taxon>Hexapoda</taxon>
        <taxon>Insecta</taxon>
        <taxon>Pterygota</taxon>
        <taxon>Neoptera</taxon>
        <taxon>Endopterygota</taxon>
        <taxon>Lepidoptera</taxon>
        <taxon>Glossata</taxon>
        <taxon>Ditrysia</taxon>
        <taxon>Noctuoidea</taxon>
        <taxon>Noctuidae</taxon>
        <taxon>Noctuinae</taxon>
        <taxon>Hadenini</taxon>
        <taxon>Mythimna</taxon>
    </lineage>
</organism>
<accession>A0ACC2Q3K6</accession>
<sequence length="624" mass="73643">MESTLPMVEITVKPEPVECENTEENEQNEFNQQTEDSNPVIVVLGAKTNLKGKDEELWIKMEKDDESQDEDSVKDEEKGNLSENEAKLDEEALNDEENNKDTKDQKSKLPLKKRLEKRVKEEDEEFPKKEKPEEKQDAEETEQQEDGSQPKTETPLMYSYETLRNIEIVTIDEDERQKEYEQTLKARQHMRHVCVHCAVGFVLKQAFDMHMKVHSPESGEHECVLCHSRLKTADMLYKHRLRHYRRYRCLLCRMRFKDKDTAACHVMNEHTRQTFECDRCGRGFKRPQYLKKHVAQHHTKPHDLECGVCFRVFHERGWYRSHIRTHNEEVRAKTVHLPVTCEICSRDYKNKASLKRHLLTHDEDVHCDICFEKCKNRITLGHHYLKVHNEKYVGAPEQTCPHCDRICATRAMLKRHMQRMHSDRTKKYQCDHCQRLYLTKGEVRAHITWSHMPAEARGGHACTCGRIFRSPSLLRDHKARFHAAEPPPRVHQCDHCEKAFANKQVLNRHKKSHSNEMYPCNECGLLFKTQPYVKIHYQIKHLNMTRAQIKAQRKLNKDQIIQNNINKSTNWEPHIANKKTGSVSNETEEDPLLVQEGEVPIKMETDEEEFKIPTFQTFIDITRE</sequence>
<proteinExistence type="predicted"/>
<protein>
    <submittedName>
        <fullName evidence="1">Uncharacterized protein</fullName>
    </submittedName>
</protein>
<keyword evidence="2" id="KW-1185">Reference proteome</keyword>
<reference evidence="1" key="1">
    <citation type="submission" date="2023-03" db="EMBL/GenBank/DDBJ databases">
        <title>Chromosome-level genomes of two armyworms, Mythimna separata and Mythimna loreyi, provide insights into the biosynthesis and reception of sex pheromones.</title>
        <authorList>
            <person name="Zhao H."/>
        </authorList>
    </citation>
    <scope>NUCLEOTIDE SEQUENCE</scope>
    <source>
        <strain evidence="1">BeijingLab</strain>
    </source>
</reference>
<dbReference type="Proteomes" id="UP001231649">
    <property type="component" value="Chromosome 27"/>
</dbReference>
<dbReference type="EMBL" id="CM056803">
    <property type="protein sequence ID" value="KAJ8707329.1"/>
    <property type="molecule type" value="Genomic_DNA"/>
</dbReference>
<comment type="caution">
    <text evidence="1">The sequence shown here is derived from an EMBL/GenBank/DDBJ whole genome shotgun (WGS) entry which is preliminary data.</text>
</comment>
<evidence type="ECO:0000313" key="2">
    <source>
        <dbReference type="Proteomes" id="UP001231649"/>
    </source>
</evidence>